<reference evidence="7 8" key="1">
    <citation type="submission" date="2006-03" db="EMBL/GenBank/DDBJ databases">
        <title>Complete sequence of Methylobacillus flagellatus KT.</title>
        <authorList>
            <consortium name="US DOE Joint Genome Institute"/>
            <person name="Copeland A."/>
            <person name="Lucas S."/>
            <person name="Lapidus A."/>
            <person name="Barry K."/>
            <person name="Detter J.C."/>
            <person name="Glavina del Rio T."/>
            <person name="Hammon N."/>
            <person name="Israni S."/>
            <person name="Dalin E."/>
            <person name="Tice H."/>
            <person name="Pitluck S."/>
            <person name="Brettin T."/>
            <person name="Bruce D."/>
            <person name="Han C."/>
            <person name="Tapia R."/>
            <person name="Saunders E."/>
            <person name="Gilna P."/>
            <person name="Schmutz J."/>
            <person name="Larimer F."/>
            <person name="Land M."/>
            <person name="Kyrpides N."/>
            <person name="Anderson I."/>
            <person name="Richardson P."/>
        </authorList>
    </citation>
    <scope>NUCLEOTIDE SEQUENCE [LARGE SCALE GENOMIC DNA]</scope>
    <source>
        <strain evidence="8">KT / ATCC 51484 / DSM 6875</strain>
    </source>
</reference>
<dbReference type="eggNOG" id="COG0583">
    <property type="taxonomic scope" value="Bacteria"/>
</dbReference>
<keyword evidence="8" id="KW-1185">Reference proteome</keyword>
<gene>
    <name evidence="7" type="ordered locus">Mfla_2321</name>
</gene>
<dbReference type="Gene3D" id="3.40.190.290">
    <property type="match status" value="1"/>
</dbReference>
<evidence type="ECO:0000313" key="8">
    <source>
        <dbReference type="Proteomes" id="UP000002440"/>
    </source>
</evidence>
<dbReference type="EMBL" id="CP000284">
    <property type="protein sequence ID" value="ABE50588.1"/>
    <property type="molecule type" value="Genomic_DNA"/>
</dbReference>
<dbReference type="InterPro" id="IPR036388">
    <property type="entry name" value="WH-like_DNA-bd_sf"/>
</dbReference>
<dbReference type="Gene3D" id="1.10.10.10">
    <property type="entry name" value="Winged helix-like DNA-binding domain superfamily/Winged helix DNA-binding domain"/>
    <property type="match status" value="1"/>
</dbReference>
<dbReference type="RefSeq" id="WP_011480541.1">
    <property type="nucleotide sequence ID" value="NC_007947.1"/>
</dbReference>
<feature type="domain" description="HTH lysR-type" evidence="6">
    <location>
        <begin position="1"/>
        <end position="58"/>
    </location>
</feature>
<keyword evidence="5" id="KW-0804">Transcription</keyword>
<dbReference type="InterPro" id="IPR005119">
    <property type="entry name" value="LysR_subst-bd"/>
</dbReference>
<evidence type="ECO:0000256" key="4">
    <source>
        <dbReference type="ARBA" id="ARBA00023159"/>
    </source>
</evidence>
<evidence type="ECO:0000256" key="2">
    <source>
        <dbReference type="ARBA" id="ARBA00023015"/>
    </source>
</evidence>
<dbReference type="GO" id="GO:0003677">
    <property type="term" value="F:DNA binding"/>
    <property type="evidence" value="ECO:0007669"/>
    <property type="project" value="UniProtKB-KW"/>
</dbReference>
<evidence type="ECO:0000256" key="1">
    <source>
        <dbReference type="ARBA" id="ARBA00009437"/>
    </source>
</evidence>
<accession>Q1GYU9</accession>
<dbReference type="KEGG" id="mfa:Mfla_2321"/>
<dbReference type="GO" id="GO:2000142">
    <property type="term" value="P:regulation of DNA-templated transcription initiation"/>
    <property type="evidence" value="ECO:0007669"/>
    <property type="project" value="TreeGrafter"/>
</dbReference>
<dbReference type="NCBIfam" id="NF008284">
    <property type="entry name" value="PRK11062.1"/>
    <property type="match status" value="1"/>
</dbReference>
<comment type="similarity">
    <text evidence="1">Belongs to the LysR transcriptional regulatory family.</text>
</comment>
<dbReference type="PANTHER" id="PTHR30293:SF2">
    <property type="entry name" value="TRANSCRIPTIONAL ACTIVATOR PROTEIN NHAR"/>
    <property type="match status" value="1"/>
</dbReference>
<evidence type="ECO:0000313" key="7">
    <source>
        <dbReference type="EMBL" id="ABE50588.1"/>
    </source>
</evidence>
<name>Q1GYU9_METFK</name>
<dbReference type="Pfam" id="PF03466">
    <property type="entry name" value="LysR_substrate"/>
    <property type="match status" value="1"/>
</dbReference>
<sequence length="303" mass="33624">MNYKQLSYFWAVAKAGSLVKASEQLGVTPQTLSGQISLLEADLNVTLLQRAGRGLELTDAGRLALPYAERIFEIGSMLEETLQHQPKKRPRVFNVGIAEFVPKSIAYHLLSAAMELEDPIRIVCREDNFETLLAQLAIHKLDIVLADRPMPSEVNITGISRKLGESGTAFFATKELAMKYPGQFPERLHRAPMLVMGEDSLLQGQIMRWLNEQHITPNIVGEFDDSALMKAFGTAGAGFFTVSSVIAHEIEQEYNVIKIADTNEFTQHFYAISVPKRATHPAVIAVNESADKLFLFNAPASHQ</sequence>
<organism evidence="7 8">
    <name type="scientific">Methylobacillus flagellatus (strain ATCC 51484 / DSM 6875 / VKM B-1610 / KT)</name>
    <dbReference type="NCBI Taxonomy" id="265072"/>
    <lineage>
        <taxon>Bacteria</taxon>
        <taxon>Pseudomonadati</taxon>
        <taxon>Pseudomonadota</taxon>
        <taxon>Betaproteobacteria</taxon>
        <taxon>Nitrosomonadales</taxon>
        <taxon>Methylophilaceae</taxon>
        <taxon>Methylobacillus</taxon>
    </lineage>
</organism>
<dbReference type="SUPFAM" id="SSF46785">
    <property type="entry name" value="Winged helix' DNA-binding domain"/>
    <property type="match status" value="1"/>
</dbReference>
<dbReference type="Proteomes" id="UP000002440">
    <property type="component" value="Chromosome"/>
</dbReference>
<dbReference type="InterPro" id="IPR036390">
    <property type="entry name" value="WH_DNA-bd_sf"/>
</dbReference>
<protein>
    <submittedName>
        <fullName evidence="7">Transcriptional regulator, LysR family</fullName>
    </submittedName>
</protein>
<evidence type="ECO:0000259" key="6">
    <source>
        <dbReference type="PROSITE" id="PS50931"/>
    </source>
</evidence>
<dbReference type="SUPFAM" id="SSF53850">
    <property type="entry name" value="Periplasmic binding protein-like II"/>
    <property type="match status" value="1"/>
</dbReference>
<dbReference type="InterPro" id="IPR000847">
    <property type="entry name" value="LysR_HTH_N"/>
</dbReference>
<keyword evidence="3" id="KW-0238">DNA-binding</keyword>
<dbReference type="PROSITE" id="PS50931">
    <property type="entry name" value="HTH_LYSR"/>
    <property type="match status" value="1"/>
</dbReference>
<dbReference type="STRING" id="265072.Mfla_2321"/>
<keyword evidence="4" id="KW-0010">Activator</keyword>
<dbReference type="PANTHER" id="PTHR30293">
    <property type="entry name" value="TRANSCRIPTIONAL REGULATORY PROTEIN NAC-RELATED"/>
    <property type="match status" value="1"/>
</dbReference>
<dbReference type="HOGENOM" id="CLU_039613_9_0_4"/>
<evidence type="ECO:0000256" key="5">
    <source>
        <dbReference type="ARBA" id="ARBA00023163"/>
    </source>
</evidence>
<evidence type="ECO:0000256" key="3">
    <source>
        <dbReference type="ARBA" id="ARBA00023125"/>
    </source>
</evidence>
<dbReference type="FunFam" id="1.10.10.10:FF:000001">
    <property type="entry name" value="LysR family transcriptional regulator"/>
    <property type="match status" value="1"/>
</dbReference>
<dbReference type="GO" id="GO:0003700">
    <property type="term" value="F:DNA-binding transcription factor activity"/>
    <property type="evidence" value="ECO:0007669"/>
    <property type="project" value="InterPro"/>
</dbReference>
<proteinExistence type="inferred from homology"/>
<dbReference type="Pfam" id="PF00126">
    <property type="entry name" value="HTH_1"/>
    <property type="match status" value="1"/>
</dbReference>
<dbReference type="AlphaFoldDB" id="Q1GYU9"/>
<keyword evidence="2" id="KW-0805">Transcription regulation</keyword>